<accession>A0A3M2TKP3</accession>
<evidence type="ECO:0000313" key="3">
    <source>
        <dbReference type="Proteomes" id="UP000282378"/>
    </source>
</evidence>
<protein>
    <submittedName>
        <fullName evidence="2">Uncharacterized protein</fullName>
    </submittedName>
</protein>
<dbReference type="RefSeq" id="WP_046463613.1">
    <property type="nucleotide sequence ID" value="NZ_LGLH01000016.1"/>
</dbReference>
<feature type="transmembrane region" description="Helical" evidence="1">
    <location>
        <begin position="65"/>
        <end position="85"/>
    </location>
</feature>
<evidence type="ECO:0000256" key="1">
    <source>
        <dbReference type="SAM" id="Phobius"/>
    </source>
</evidence>
<proteinExistence type="predicted"/>
<reference evidence="2 3" key="1">
    <citation type="submission" date="2018-08" db="EMBL/GenBank/DDBJ databases">
        <title>Recombination of ecologically and evolutionarily significant loci maintains genetic cohesion in the Pseudomonas syringae species complex.</title>
        <authorList>
            <person name="Dillon M."/>
            <person name="Thakur S."/>
            <person name="Almeida R.N.D."/>
            <person name="Weir B.S."/>
            <person name="Guttman D.S."/>
        </authorList>
    </citation>
    <scope>NUCLEOTIDE SEQUENCE [LARGE SCALE GENOMIC DNA]</scope>
    <source>
        <strain evidence="2 3">88_10</strain>
    </source>
</reference>
<name>A0A3M2TKP3_PSEYM</name>
<keyword evidence="1" id="KW-0812">Transmembrane</keyword>
<keyword evidence="1" id="KW-1133">Transmembrane helix</keyword>
<organism evidence="2 3">
    <name type="scientific">Pseudomonas syringae pv. maculicola</name>
    <dbReference type="NCBI Taxonomy" id="59511"/>
    <lineage>
        <taxon>Bacteria</taxon>
        <taxon>Pseudomonadati</taxon>
        <taxon>Pseudomonadota</taxon>
        <taxon>Gammaproteobacteria</taxon>
        <taxon>Pseudomonadales</taxon>
        <taxon>Pseudomonadaceae</taxon>
        <taxon>Pseudomonas</taxon>
    </lineage>
</organism>
<comment type="caution">
    <text evidence="2">The sequence shown here is derived from an EMBL/GenBank/DDBJ whole genome shotgun (WGS) entry which is preliminary data.</text>
</comment>
<dbReference type="GeneID" id="44146339"/>
<dbReference type="Proteomes" id="UP000282378">
    <property type="component" value="Unassembled WGS sequence"/>
</dbReference>
<gene>
    <name evidence="2" type="ORF">APX70_04498</name>
</gene>
<dbReference type="EMBL" id="RBNL01005146">
    <property type="protein sequence ID" value="RML15327.1"/>
    <property type="molecule type" value="Genomic_DNA"/>
</dbReference>
<dbReference type="AlphaFoldDB" id="A0A3M2TKP3"/>
<keyword evidence="1" id="KW-0472">Membrane</keyword>
<sequence length="106" mass="11726">MRSSTNVKVPPKVMDALQVDFAVAITGYINEPEIVDFSLVGSIYFDHKDRFLNGRLIRTSDVSEFLERSGYLLAFTLTLSVYVLIAPDPSLSGLPMGDEYAHPAKS</sequence>
<evidence type="ECO:0000313" key="2">
    <source>
        <dbReference type="EMBL" id="RML15327.1"/>
    </source>
</evidence>